<keyword evidence="1" id="KW-0732">Signal</keyword>
<dbReference type="EMBL" id="JAGPNK010000014">
    <property type="protein sequence ID" value="KAH7309179.1"/>
    <property type="molecule type" value="Genomic_DNA"/>
</dbReference>
<evidence type="ECO:0000256" key="1">
    <source>
        <dbReference type="SAM" id="SignalP"/>
    </source>
</evidence>
<reference evidence="2" key="1">
    <citation type="journal article" date="2021" name="Nat. Commun.">
        <title>Genetic determinants of endophytism in the Arabidopsis root mycobiome.</title>
        <authorList>
            <person name="Mesny F."/>
            <person name="Miyauchi S."/>
            <person name="Thiergart T."/>
            <person name="Pickel B."/>
            <person name="Atanasova L."/>
            <person name="Karlsson M."/>
            <person name="Huettel B."/>
            <person name="Barry K.W."/>
            <person name="Haridas S."/>
            <person name="Chen C."/>
            <person name="Bauer D."/>
            <person name="Andreopoulos W."/>
            <person name="Pangilinan J."/>
            <person name="LaButti K."/>
            <person name="Riley R."/>
            <person name="Lipzen A."/>
            <person name="Clum A."/>
            <person name="Drula E."/>
            <person name="Henrissat B."/>
            <person name="Kohler A."/>
            <person name="Grigoriev I.V."/>
            <person name="Martin F.M."/>
            <person name="Hacquard S."/>
        </authorList>
    </citation>
    <scope>NUCLEOTIDE SEQUENCE</scope>
    <source>
        <strain evidence="2">MPI-CAGE-CH-0235</strain>
    </source>
</reference>
<accession>A0A8K0SGI1</accession>
<gene>
    <name evidence="2" type="ORF">B0I35DRAFT_482904</name>
</gene>
<protein>
    <recommendedName>
        <fullName evidence="4">Secreted protein</fullName>
    </recommendedName>
</protein>
<evidence type="ECO:0000313" key="2">
    <source>
        <dbReference type="EMBL" id="KAH7309179.1"/>
    </source>
</evidence>
<dbReference type="Proteomes" id="UP000813444">
    <property type="component" value="Unassembled WGS sequence"/>
</dbReference>
<evidence type="ECO:0000313" key="3">
    <source>
        <dbReference type="Proteomes" id="UP000813444"/>
    </source>
</evidence>
<feature type="signal peptide" evidence="1">
    <location>
        <begin position="1"/>
        <end position="19"/>
    </location>
</feature>
<organism evidence="2 3">
    <name type="scientific">Stachybotrys elegans</name>
    <dbReference type="NCBI Taxonomy" id="80388"/>
    <lineage>
        <taxon>Eukaryota</taxon>
        <taxon>Fungi</taxon>
        <taxon>Dikarya</taxon>
        <taxon>Ascomycota</taxon>
        <taxon>Pezizomycotina</taxon>
        <taxon>Sordariomycetes</taxon>
        <taxon>Hypocreomycetidae</taxon>
        <taxon>Hypocreales</taxon>
        <taxon>Stachybotryaceae</taxon>
        <taxon>Stachybotrys</taxon>
    </lineage>
</organism>
<dbReference type="AlphaFoldDB" id="A0A8K0SGI1"/>
<comment type="caution">
    <text evidence="2">The sequence shown here is derived from an EMBL/GenBank/DDBJ whole genome shotgun (WGS) entry which is preliminary data.</text>
</comment>
<proteinExistence type="predicted"/>
<evidence type="ECO:0008006" key="4">
    <source>
        <dbReference type="Google" id="ProtNLM"/>
    </source>
</evidence>
<feature type="chain" id="PRO_5035472904" description="Secreted protein" evidence="1">
    <location>
        <begin position="20"/>
        <end position="209"/>
    </location>
</feature>
<keyword evidence="3" id="KW-1185">Reference proteome</keyword>
<dbReference type="OrthoDB" id="2112446at2759"/>
<name>A0A8K0SGI1_9HYPO</name>
<sequence>MALRNILAISMLMCRLASAVKMPYPAAPSLELDPDEMEFIPVEGMPTFEELGFTTHDLFDPVWRTKHGLPVNETEDAAFFKPSSDSSLEKRWDDVCEKGRPGGTMGGLYACRDYLAALGQQGQSCSAPYQQYTEYCNFNVWGRVTKVYGTSLKRYSTASSCTDVSRAVQFALTCVNSLCLNNPADNCGAGRSQAAAYGNGDLIVINESG</sequence>